<name>A0A081BI28_9LACO</name>
<comment type="caution">
    <text evidence="1">The sequence shown here is derived from an EMBL/GenBank/DDBJ whole genome shotgun (WGS) entry which is preliminary data.</text>
</comment>
<reference evidence="1" key="1">
    <citation type="journal article" date="2014" name="Genome Announc.">
        <title>Draft Genome Sequence of Lactobacillus oryzae Strain SG293T.</title>
        <authorList>
            <person name="Tanizawa Y."/>
            <person name="Fujisawa T."/>
            <person name="Mochizuki T."/>
            <person name="Kaminuma E."/>
            <person name="Nakamura Y."/>
            <person name="Tohno M."/>
        </authorList>
    </citation>
    <scope>NUCLEOTIDE SEQUENCE [LARGE SCALE GENOMIC DNA]</scope>
    <source>
        <strain evidence="1">SG293</strain>
    </source>
</reference>
<sequence length="116" mass="13245">MSNAIPKAHQGFNDGKELFDNSVTWRDMTWKQNEDSYTVKYLITAEGFVLFDGELIPSGYSVFITAELPPEIAALPNLRFYASNFMNMPSYDSISQTTLKLTNPHSIRELILQYDI</sequence>
<proteinExistence type="predicted"/>
<keyword evidence="2" id="KW-1185">Reference proteome</keyword>
<dbReference type="AlphaFoldDB" id="A0A081BI28"/>
<dbReference type="Proteomes" id="UP000028700">
    <property type="component" value="Unassembled WGS sequence"/>
</dbReference>
<dbReference type="RefSeq" id="WP_034527304.1">
    <property type="nucleotide sequence ID" value="NZ_BBAZ01000001.1"/>
</dbReference>
<protein>
    <submittedName>
        <fullName evidence="1">Uncharacterized protein</fullName>
    </submittedName>
</protein>
<organism evidence="1 2">
    <name type="scientific">Secundilactobacillus oryzae JCM 18671</name>
    <dbReference type="NCBI Taxonomy" id="1291743"/>
    <lineage>
        <taxon>Bacteria</taxon>
        <taxon>Bacillati</taxon>
        <taxon>Bacillota</taxon>
        <taxon>Bacilli</taxon>
        <taxon>Lactobacillales</taxon>
        <taxon>Lactobacillaceae</taxon>
        <taxon>Secundilactobacillus</taxon>
    </lineage>
</organism>
<evidence type="ECO:0000313" key="1">
    <source>
        <dbReference type="EMBL" id="GAK47696.1"/>
    </source>
</evidence>
<accession>A0A081BI28</accession>
<gene>
    <name evidence="1" type="ORF">LOSG293_110120</name>
</gene>
<dbReference type="EMBL" id="BBJM01000011">
    <property type="protein sequence ID" value="GAK47696.1"/>
    <property type="molecule type" value="Genomic_DNA"/>
</dbReference>
<dbReference type="STRING" id="1291743.LOSG293_110120"/>
<evidence type="ECO:0000313" key="2">
    <source>
        <dbReference type="Proteomes" id="UP000028700"/>
    </source>
</evidence>